<evidence type="ECO:0000256" key="1">
    <source>
        <dbReference type="SAM" id="MobiDB-lite"/>
    </source>
</evidence>
<dbReference type="Proteomes" id="UP000269220">
    <property type="component" value="Unassembled WGS sequence"/>
</dbReference>
<proteinExistence type="predicted"/>
<organism evidence="2 3">
    <name type="scientific">Streptococcus oralis</name>
    <dbReference type="NCBI Taxonomy" id="1303"/>
    <lineage>
        <taxon>Bacteria</taxon>
        <taxon>Bacillati</taxon>
        <taxon>Bacillota</taxon>
        <taxon>Bacilli</taxon>
        <taxon>Lactobacillales</taxon>
        <taxon>Streptococcaceae</taxon>
        <taxon>Streptococcus</taxon>
    </lineage>
</organism>
<dbReference type="InterPro" id="IPR011855">
    <property type="entry name" value="Phgtail_TP901_1"/>
</dbReference>
<dbReference type="Pfam" id="PF06199">
    <property type="entry name" value="Phage_tail_2"/>
    <property type="match status" value="1"/>
</dbReference>
<dbReference type="AlphaFoldDB" id="A0A3R9MYL8"/>
<gene>
    <name evidence="2" type="ORF">D8800_06945</name>
</gene>
<reference evidence="2 3" key="1">
    <citation type="submission" date="2018-11" db="EMBL/GenBank/DDBJ databases">
        <title>Species Designations Belie Phenotypic and Genotypic Heterogeneity in Oral Streptococci.</title>
        <authorList>
            <person name="Velsko I."/>
        </authorList>
    </citation>
    <scope>NUCLEOTIDE SEQUENCE [LARGE SCALE GENOMIC DNA]</scope>
    <source>
        <strain evidence="2 3">BCC05</strain>
    </source>
</reference>
<name>A0A3R9MYL8_STROR</name>
<evidence type="ECO:0000313" key="2">
    <source>
        <dbReference type="EMBL" id="RSK21256.1"/>
    </source>
</evidence>
<dbReference type="InterPro" id="IPR022345">
    <property type="entry name" value="Phage_69_Orf23_MTP"/>
</dbReference>
<dbReference type="RefSeq" id="WP_125458434.1">
    <property type="nucleotide sequence ID" value="NZ_RMVN01000008.1"/>
</dbReference>
<sequence length="182" mass="19564">MPIAKKGIDSILLFRLLSEASKADGAKLAFQTEHSSEKSRDANSVKTKDGVLQSVGGIEVSITATTIMAKDDELVEKLEKAMDKGELIEVWEIEKNAKKQGDKYEATYYQGYLTSFKKTKNAEDLIELELEIAVNGTGVNGYATLNDSQAEVVQYEFADTTKTTSSSASPVTSVSGVPGIGG</sequence>
<dbReference type="PRINTS" id="PR01998">
    <property type="entry name" value="MTP2STAPHYLO"/>
</dbReference>
<dbReference type="PRINTS" id="PR01997">
    <property type="entry name" value="MTP2FAMILY"/>
</dbReference>
<evidence type="ECO:0000313" key="3">
    <source>
        <dbReference type="Proteomes" id="UP000269220"/>
    </source>
</evidence>
<feature type="region of interest" description="Disordered" evidence="1">
    <location>
        <begin position="163"/>
        <end position="182"/>
    </location>
</feature>
<comment type="caution">
    <text evidence="2">The sequence shown here is derived from an EMBL/GenBank/DDBJ whole genome shotgun (WGS) entry which is preliminary data.</text>
</comment>
<protein>
    <submittedName>
        <fullName evidence="2">Phage major tail protein 2</fullName>
    </submittedName>
</protein>
<dbReference type="NCBIfam" id="TIGR02126">
    <property type="entry name" value="phgtail_TP901_1"/>
    <property type="match status" value="1"/>
</dbReference>
<accession>A0A3R9MYL8</accession>
<dbReference type="EMBL" id="RMVN01000008">
    <property type="protein sequence ID" value="RSK21256.1"/>
    <property type="molecule type" value="Genomic_DNA"/>
</dbReference>